<sequence length="20" mass="2621">MNYFILNLFHSYKFWSPNWL</sequence>
<evidence type="ECO:0000313" key="1">
    <source>
        <dbReference type="EMBL" id="PWZ21001.1"/>
    </source>
</evidence>
<reference evidence="1" key="1">
    <citation type="journal article" date="2018" name="Nat. Genet.">
        <title>Extensive intraspecific gene order and gene structural variations between Mo17 and other maize genomes.</title>
        <authorList>
            <person name="Sun S."/>
            <person name="Zhou Y."/>
            <person name="Chen J."/>
            <person name="Shi J."/>
            <person name="Zhao H."/>
            <person name="Zhao H."/>
            <person name="Song W."/>
            <person name="Zhang M."/>
            <person name="Cui Y."/>
            <person name="Dong X."/>
            <person name="Liu H."/>
            <person name="Ma X."/>
            <person name="Jiao Y."/>
            <person name="Wang B."/>
            <person name="Wei X."/>
            <person name="Stein J.C."/>
            <person name="Glaubitz J.C."/>
            <person name="Lu F."/>
            <person name="Yu G."/>
            <person name="Liang C."/>
            <person name="Fengler K."/>
            <person name="Li B."/>
            <person name="Rafalski A."/>
            <person name="Schnable P.S."/>
            <person name="Ware D.H."/>
            <person name="Buckler E.S."/>
            <person name="Lai J."/>
        </authorList>
    </citation>
    <scope>NUCLEOTIDE SEQUENCE [LARGE SCALE GENOMIC DNA]</scope>
    <source>
        <tissue evidence="1">Seedling</tissue>
    </source>
</reference>
<dbReference type="Proteomes" id="UP000251960">
    <property type="component" value="Chromosome 5"/>
</dbReference>
<protein>
    <submittedName>
        <fullName evidence="1">Uncharacterized protein</fullName>
    </submittedName>
</protein>
<comment type="caution">
    <text evidence="1">The sequence shown here is derived from an EMBL/GenBank/DDBJ whole genome shotgun (WGS) entry which is preliminary data.</text>
</comment>
<dbReference type="AlphaFoldDB" id="A0A3L6ELL9"/>
<organism evidence="1">
    <name type="scientific">Zea mays</name>
    <name type="common">Maize</name>
    <dbReference type="NCBI Taxonomy" id="4577"/>
    <lineage>
        <taxon>Eukaryota</taxon>
        <taxon>Viridiplantae</taxon>
        <taxon>Streptophyta</taxon>
        <taxon>Embryophyta</taxon>
        <taxon>Tracheophyta</taxon>
        <taxon>Spermatophyta</taxon>
        <taxon>Magnoliopsida</taxon>
        <taxon>Liliopsida</taxon>
        <taxon>Poales</taxon>
        <taxon>Poaceae</taxon>
        <taxon>PACMAD clade</taxon>
        <taxon>Panicoideae</taxon>
        <taxon>Andropogonodae</taxon>
        <taxon>Andropogoneae</taxon>
        <taxon>Tripsacinae</taxon>
        <taxon>Zea</taxon>
    </lineage>
</organism>
<gene>
    <name evidence="1" type="ORF">Zm00014a_022790</name>
</gene>
<dbReference type="EMBL" id="NCVQ01000006">
    <property type="protein sequence ID" value="PWZ21001.1"/>
    <property type="molecule type" value="Genomic_DNA"/>
</dbReference>
<accession>A0A3L6ELL9</accession>
<name>A0A3L6ELL9_MAIZE</name>
<proteinExistence type="predicted"/>